<dbReference type="InterPro" id="IPR006104">
    <property type="entry name" value="Glyco_hydro_2_N"/>
</dbReference>
<dbReference type="Pfam" id="PF02836">
    <property type="entry name" value="Glyco_hydro_2_C"/>
    <property type="match status" value="1"/>
</dbReference>
<evidence type="ECO:0000259" key="3">
    <source>
        <dbReference type="Pfam" id="PF02837"/>
    </source>
</evidence>
<dbReference type="InterPro" id="IPR006103">
    <property type="entry name" value="Glyco_hydro_2_cat"/>
</dbReference>
<feature type="domain" description="Glycosyl hydrolases family 2 sugar binding" evidence="3">
    <location>
        <begin position="15"/>
        <end position="118"/>
    </location>
</feature>
<comment type="caution">
    <text evidence="4">The sequence shown here is derived from an EMBL/GenBank/DDBJ whole genome shotgun (WGS) entry which is preliminary data.</text>
</comment>
<dbReference type="AlphaFoldDB" id="A0AAD2FQQ4"/>
<evidence type="ECO:0000259" key="2">
    <source>
        <dbReference type="Pfam" id="PF02836"/>
    </source>
</evidence>
<dbReference type="Gene3D" id="3.20.20.80">
    <property type="entry name" value="Glycosidases"/>
    <property type="match status" value="1"/>
</dbReference>
<dbReference type="EMBL" id="CAKOGP040001758">
    <property type="protein sequence ID" value="CAJ1949829.1"/>
    <property type="molecule type" value="Genomic_DNA"/>
</dbReference>
<dbReference type="Pfam" id="PF02837">
    <property type="entry name" value="Glyco_hydro_2_N"/>
    <property type="match status" value="1"/>
</dbReference>
<dbReference type="InterPro" id="IPR017853">
    <property type="entry name" value="GH"/>
</dbReference>
<dbReference type="InterPro" id="IPR008979">
    <property type="entry name" value="Galactose-bd-like_sf"/>
</dbReference>
<evidence type="ECO:0000256" key="1">
    <source>
        <dbReference type="ARBA" id="ARBA00007401"/>
    </source>
</evidence>
<proteinExistence type="inferred from homology"/>
<comment type="similarity">
    <text evidence="1">Belongs to the glycosyl hydrolase 2 family.</text>
</comment>
<gene>
    <name evidence="4" type="ORF">CYCCA115_LOCUS12292</name>
</gene>
<evidence type="ECO:0000313" key="5">
    <source>
        <dbReference type="Proteomes" id="UP001295423"/>
    </source>
</evidence>
<sequence>MPVPSTVDTSPPGYMKSRGVFFFQRRFHFDLKSVGARLQFQGCSFYCRVWVNGQEVGDHRAGGYVAFTLDIPPQASVDNEIFVLVDDRFNKTTAPTHTGGDFFHYGGIMRSVELHALPPPREGTSGSSLSLWPWRLYVTPDSLKSVNVTLHVTDRTYEGPIDTQLRVSFDEEPFVEYPPNSFSAVDGVASLGNMKVPNPRVWSTLDPQLHTVTIEMDGAAMVERFGLRIFDIDEDSLRIQLNGEVIKFVGWNHHTQWPDTGGSPTEQQMDDDILLLRHGGTNFVRGAHYPQDPRWLDRLDENGMVMWCETLGPDVSVANTIDPYFLKYQTQQMNEMLDNAMNHASIAIWAYFNEGPSGNNASCPAYQMNANIIRSRDTSRFVSYASDKHPPSDVCFKDVVDVMAVNDYPGWYNPAAPKERWSSTAKYYNEAGKPMIISETGAGGIYEWSSNSTASKWTCKYQTQVLVEDVDIAISDARVSGIALWHFFDFKTRDGDENNTHCQYLLNVYPPVCEYINVTSNRPGGANHKGVLDFWRRKKPSFDEVARRYKAASKSVPISVV</sequence>
<dbReference type="InterPro" id="IPR051913">
    <property type="entry name" value="GH2_Domain-Containing"/>
</dbReference>
<feature type="domain" description="Glycoside hydrolase family 2 catalytic" evidence="2">
    <location>
        <begin position="238"/>
        <end position="497"/>
    </location>
</feature>
<dbReference type="PANTHER" id="PTHR42732:SF1">
    <property type="entry name" value="BETA-MANNOSIDASE"/>
    <property type="match status" value="1"/>
</dbReference>
<reference evidence="4" key="1">
    <citation type="submission" date="2023-08" db="EMBL/GenBank/DDBJ databases">
        <authorList>
            <person name="Audoor S."/>
            <person name="Bilcke G."/>
        </authorList>
    </citation>
    <scope>NUCLEOTIDE SEQUENCE</scope>
</reference>
<keyword evidence="5" id="KW-1185">Reference proteome</keyword>
<dbReference type="GO" id="GO:0004553">
    <property type="term" value="F:hydrolase activity, hydrolyzing O-glycosyl compounds"/>
    <property type="evidence" value="ECO:0007669"/>
    <property type="project" value="InterPro"/>
</dbReference>
<dbReference type="SUPFAM" id="SSF51445">
    <property type="entry name" value="(Trans)glycosidases"/>
    <property type="match status" value="1"/>
</dbReference>
<organism evidence="4 5">
    <name type="scientific">Cylindrotheca closterium</name>
    <dbReference type="NCBI Taxonomy" id="2856"/>
    <lineage>
        <taxon>Eukaryota</taxon>
        <taxon>Sar</taxon>
        <taxon>Stramenopiles</taxon>
        <taxon>Ochrophyta</taxon>
        <taxon>Bacillariophyta</taxon>
        <taxon>Bacillariophyceae</taxon>
        <taxon>Bacillariophycidae</taxon>
        <taxon>Bacillariales</taxon>
        <taxon>Bacillariaceae</taxon>
        <taxon>Cylindrotheca</taxon>
    </lineage>
</organism>
<evidence type="ECO:0000313" key="4">
    <source>
        <dbReference type="EMBL" id="CAJ1949829.1"/>
    </source>
</evidence>
<dbReference type="GO" id="GO:0005975">
    <property type="term" value="P:carbohydrate metabolic process"/>
    <property type="evidence" value="ECO:0007669"/>
    <property type="project" value="InterPro"/>
</dbReference>
<evidence type="ECO:0008006" key="6">
    <source>
        <dbReference type="Google" id="ProtNLM"/>
    </source>
</evidence>
<accession>A0AAD2FQQ4</accession>
<dbReference type="Proteomes" id="UP001295423">
    <property type="component" value="Unassembled WGS sequence"/>
</dbReference>
<protein>
    <recommendedName>
        <fullName evidence="6">Beta-galactosidase</fullName>
    </recommendedName>
</protein>
<dbReference type="Gene3D" id="2.60.120.260">
    <property type="entry name" value="Galactose-binding domain-like"/>
    <property type="match status" value="1"/>
</dbReference>
<dbReference type="SUPFAM" id="SSF49785">
    <property type="entry name" value="Galactose-binding domain-like"/>
    <property type="match status" value="1"/>
</dbReference>
<dbReference type="InterPro" id="IPR006101">
    <property type="entry name" value="Glyco_hydro_2"/>
</dbReference>
<dbReference type="PRINTS" id="PR00132">
    <property type="entry name" value="GLHYDRLASE2"/>
</dbReference>
<dbReference type="PANTHER" id="PTHR42732">
    <property type="entry name" value="BETA-GALACTOSIDASE"/>
    <property type="match status" value="1"/>
</dbReference>
<name>A0AAD2FQQ4_9STRA</name>